<name>A0ABQ2MX22_9MICO</name>
<dbReference type="Proteomes" id="UP000638043">
    <property type="component" value="Unassembled WGS sequence"/>
</dbReference>
<evidence type="ECO:0000313" key="2">
    <source>
        <dbReference type="Proteomes" id="UP000638043"/>
    </source>
</evidence>
<keyword evidence="2" id="KW-1185">Reference proteome</keyword>
<accession>A0ABQ2MX22</accession>
<reference evidence="2" key="1">
    <citation type="journal article" date="2019" name="Int. J. Syst. Evol. Microbiol.">
        <title>The Global Catalogue of Microorganisms (GCM) 10K type strain sequencing project: providing services to taxonomists for standard genome sequencing and annotation.</title>
        <authorList>
            <consortium name="The Broad Institute Genomics Platform"/>
            <consortium name="The Broad Institute Genome Sequencing Center for Infectious Disease"/>
            <person name="Wu L."/>
            <person name="Ma J."/>
        </authorList>
    </citation>
    <scope>NUCLEOTIDE SEQUENCE [LARGE SCALE GENOMIC DNA]</scope>
    <source>
        <strain evidence="2">CGMCC 4.7181</strain>
    </source>
</reference>
<proteinExistence type="predicted"/>
<comment type="caution">
    <text evidence="1">The sequence shown here is derived from an EMBL/GenBank/DDBJ whole genome shotgun (WGS) entry which is preliminary data.</text>
</comment>
<sequence>MEMSSEFVVDFPTLGDLGDAWITRHCRVPDGFTRGRPFQMADWQFWCHANRYRIRPDAVFVPPELVGPDKPPVLNQAFFYQQTLVVAPQKTGKGPFSAAQVAFEAAGPSVFAGWAEGGEVYSCADNGCPCGWEDSPEAFVYAKGEPMGMRHPSPLIQITANSAEQADNIYKPLRAMINLGPLKQLLAVREGFIRILGLSDQDDLDRIDVVTSSARSRLGNPISDAEQDEAGLYTKSNKMVDVADTQARGAAGMGGRTHLTTNAWDPSENSYAQMIYEANEPDVFIFYRDPDKELRGDDGRPLDYKKLADRRRIHEYAYEGSWWVNLDSIEALARKLMKRDPEQAERFFGNRLVAGHGKWLEDGAWESKAVPALVIPRRAPVAGGFDGSNNDDHTGIRLELLPTQYQFTPTYGPDERKTLWNPADYGNRIPRSEVMAAWRELAKFYDLVRVYLDPFFWQSEIDELAAEFGETVFIPWATNRPVPMHAALDRLKTDLGNDDSSFSHDGDEVVRTHMRNARIRPTTVDKTTGVKRYVIGKPFGEEHRKIDFAMSSVLAHEAAMDVLASGWKPRTSSRVRVWR</sequence>
<organism evidence="1 2">
    <name type="scientific">Microbacterium nanhaiense</name>
    <dbReference type="NCBI Taxonomy" id="1301026"/>
    <lineage>
        <taxon>Bacteria</taxon>
        <taxon>Bacillati</taxon>
        <taxon>Actinomycetota</taxon>
        <taxon>Actinomycetes</taxon>
        <taxon>Micrococcales</taxon>
        <taxon>Microbacteriaceae</taxon>
        <taxon>Microbacterium</taxon>
    </lineage>
</organism>
<protein>
    <recommendedName>
        <fullName evidence="3">Terminase</fullName>
    </recommendedName>
</protein>
<dbReference type="RefSeq" id="WP_188699403.1">
    <property type="nucleotide sequence ID" value="NZ_BMMQ01000001.1"/>
</dbReference>
<gene>
    <name evidence="1" type="ORF">GCM10010910_01250</name>
</gene>
<evidence type="ECO:0000313" key="1">
    <source>
        <dbReference type="EMBL" id="GGO59095.1"/>
    </source>
</evidence>
<dbReference type="EMBL" id="BMMQ01000001">
    <property type="protein sequence ID" value="GGO59095.1"/>
    <property type="molecule type" value="Genomic_DNA"/>
</dbReference>
<evidence type="ECO:0008006" key="3">
    <source>
        <dbReference type="Google" id="ProtNLM"/>
    </source>
</evidence>